<dbReference type="RefSeq" id="WP_072675718.1">
    <property type="nucleotide sequence ID" value="NZ_FRDK01000002.1"/>
</dbReference>
<feature type="transmembrane region" description="Helical" evidence="1">
    <location>
        <begin position="113"/>
        <end position="137"/>
    </location>
</feature>
<keyword evidence="1" id="KW-1133">Transmembrane helix</keyword>
<dbReference type="OrthoDB" id="1253476at2"/>
<feature type="transmembrane region" description="Helical" evidence="1">
    <location>
        <begin position="6"/>
        <end position="22"/>
    </location>
</feature>
<protein>
    <submittedName>
        <fullName evidence="2">Uncharacterized protein</fullName>
    </submittedName>
</protein>
<keyword evidence="1" id="KW-0472">Membrane</keyword>
<evidence type="ECO:0000313" key="2">
    <source>
        <dbReference type="EMBL" id="OAB28885.1"/>
    </source>
</evidence>
<keyword evidence="3" id="KW-1185">Reference proteome</keyword>
<feature type="transmembrane region" description="Helical" evidence="1">
    <location>
        <begin position="144"/>
        <end position="164"/>
    </location>
</feature>
<accession>A0A167Y0A8</accession>
<dbReference type="Proteomes" id="UP000077164">
    <property type="component" value="Unassembled WGS sequence"/>
</dbReference>
<comment type="caution">
    <text evidence="2">The sequence shown here is derived from an EMBL/GenBank/DDBJ whole genome shotgun (WGS) entry which is preliminary data.</text>
</comment>
<feature type="transmembrane region" description="Helical" evidence="1">
    <location>
        <begin position="179"/>
        <end position="197"/>
    </location>
</feature>
<dbReference type="EMBL" id="LVJE01000010">
    <property type="protein sequence ID" value="OAB28885.1"/>
    <property type="molecule type" value="Genomic_DNA"/>
</dbReference>
<evidence type="ECO:0000256" key="1">
    <source>
        <dbReference type="SAM" id="Phobius"/>
    </source>
</evidence>
<feature type="transmembrane region" description="Helical" evidence="1">
    <location>
        <begin position="34"/>
        <end position="54"/>
    </location>
</feature>
<name>A0A167Y0A8_9FLAO</name>
<sequence length="212" mass="24438">MLNIIAYIGYFILLLNLVVFIKTSSNQGKSYKIFILYLGVIFCVQIAGSILAYHKTNNLFLSHLYFVGQFIILSFFFLAVLTNERQKKIVKIGLIFGLAALAIQYSLNPSLLYKFNLFEIFITSFLVIVFATIHLYNMLGEAKLFYYITVGLLIYLFGSTALFLTGNLMGEMSSGVNKIIWILNVILYALYQLFILLEWKKNYYKRETNTIL</sequence>
<keyword evidence="1" id="KW-0812">Transmembrane</keyword>
<organism evidence="2 3">
    <name type="scientific">Flavobacterium fryxellicola</name>
    <dbReference type="NCBI Taxonomy" id="249352"/>
    <lineage>
        <taxon>Bacteria</taxon>
        <taxon>Pseudomonadati</taxon>
        <taxon>Bacteroidota</taxon>
        <taxon>Flavobacteriia</taxon>
        <taxon>Flavobacteriales</taxon>
        <taxon>Flavobacteriaceae</taxon>
        <taxon>Flavobacterium</taxon>
    </lineage>
</organism>
<dbReference type="STRING" id="249352.SAMN05444395_102390"/>
<evidence type="ECO:0000313" key="3">
    <source>
        <dbReference type="Proteomes" id="UP000077164"/>
    </source>
</evidence>
<feature type="transmembrane region" description="Helical" evidence="1">
    <location>
        <begin position="89"/>
        <end position="107"/>
    </location>
</feature>
<proteinExistence type="predicted"/>
<reference evidence="2 3" key="1">
    <citation type="submission" date="2016-03" db="EMBL/GenBank/DDBJ databases">
        <title>Draft genome sequence of Flavobacterium fryxellicola DSM 16209.</title>
        <authorList>
            <person name="Shin S.-K."/>
            <person name="Yi H."/>
        </authorList>
    </citation>
    <scope>NUCLEOTIDE SEQUENCE [LARGE SCALE GENOMIC DNA]</scope>
    <source>
        <strain evidence="2 3">DSM 16209</strain>
    </source>
</reference>
<gene>
    <name evidence="2" type="ORF">FBFR_05345</name>
</gene>
<feature type="transmembrane region" description="Helical" evidence="1">
    <location>
        <begin position="60"/>
        <end position="82"/>
    </location>
</feature>
<dbReference type="AlphaFoldDB" id="A0A167Y0A8"/>